<sequence length="371" mass="40960">MNRDSMFKMIISGHDASLAGDMARAGLTTASRLYEHIMNLRNRRFDKGIGVYHADVPVISVGNITVGGTGKTPMVRYICDILNTDGYHTAVLSRGYKAENNKTSRIVSHMGNIDVSPMVSGDEAWLLAKSLPQSDVIIGRSRATSAALATSSLGANRLVLDDGFQHRQLARDLDILLIDASNPFGFGYVLPRGLLREPLTGLSRADMIMITKVDQVPESELLQLRRQLKQYVPHTPIGEAIHKPTTMYTLDEWMDGKEGQQVKAYVTDPIMTVTGIGNPESFEMTLTSLGYTSVHCMAYEDHYNFTNDDLVDIWSMAFAKGAKAIVITEKDAVKFSQLPAITDFNIPIYVLAIGIECIEGEDQLRTLVRSL</sequence>
<evidence type="ECO:0000256" key="13">
    <source>
        <dbReference type="HAMAP-Rule" id="MF_00409"/>
    </source>
</evidence>
<keyword evidence="5 13" id="KW-0444">Lipid biosynthesis</keyword>
<protein>
    <recommendedName>
        <fullName evidence="4 13">Tetraacyldisaccharide 4'-kinase</fullName>
        <ecNumber evidence="3 13">2.7.1.130</ecNumber>
    </recommendedName>
    <alternativeName>
        <fullName evidence="12 13">Lipid A 4'-kinase</fullName>
    </alternativeName>
</protein>
<evidence type="ECO:0000313" key="14">
    <source>
        <dbReference type="EMBL" id="KGF47152.1"/>
    </source>
</evidence>
<evidence type="ECO:0000313" key="15">
    <source>
        <dbReference type="Proteomes" id="UP000029628"/>
    </source>
</evidence>
<evidence type="ECO:0000256" key="8">
    <source>
        <dbReference type="ARBA" id="ARBA00022741"/>
    </source>
</evidence>
<evidence type="ECO:0000256" key="12">
    <source>
        <dbReference type="ARBA" id="ARBA00029757"/>
    </source>
</evidence>
<keyword evidence="8 13" id="KW-0547">Nucleotide-binding</keyword>
<comment type="pathway">
    <text evidence="2 13">Glycolipid biosynthesis; lipid IV(A) biosynthesis; lipid IV(A) from (3R)-3-hydroxytetradecanoyl-[acyl-carrier-protein] and UDP-N-acetyl-alpha-D-glucosamine: step 6/6.</text>
</comment>
<gene>
    <name evidence="13" type="primary">lpxK</name>
    <name evidence="14" type="ORF">HMPREF0872_05605</name>
</gene>
<comment type="catalytic activity">
    <reaction evidence="13">
        <text>a lipid A disaccharide + ATP = a lipid IVA + ADP + H(+)</text>
        <dbReference type="Rhea" id="RHEA:67840"/>
        <dbReference type="ChEBI" id="CHEBI:15378"/>
        <dbReference type="ChEBI" id="CHEBI:30616"/>
        <dbReference type="ChEBI" id="CHEBI:176343"/>
        <dbReference type="ChEBI" id="CHEBI:176425"/>
        <dbReference type="ChEBI" id="CHEBI:456216"/>
        <dbReference type="EC" id="2.7.1.130"/>
    </reaction>
</comment>
<evidence type="ECO:0000256" key="7">
    <source>
        <dbReference type="ARBA" id="ARBA00022679"/>
    </source>
</evidence>
<evidence type="ECO:0000256" key="6">
    <source>
        <dbReference type="ARBA" id="ARBA00022556"/>
    </source>
</evidence>
<evidence type="ECO:0000256" key="5">
    <source>
        <dbReference type="ARBA" id="ARBA00022516"/>
    </source>
</evidence>
<dbReference type="GO" id="GO:0009244">
    <property type="term" value="P:lipopolysaccharide core region biosynthetic process"/>
    <property type="evidence" value="ECO:0007669"/>
    <property type="project" value="TreeGrafter"/>
</dbReference>
<dbReference type="EMBL" id="JRNT01000016">
    <property type="protein sequence ID" value="KGF47152.1"/>
    <property type="molecule type" value="Genomic_DNA"/>
</dbReference>
<dbReference type="PANTHER" id="PTHR42724:SF1">
    <property type="entry name" value="TETRAACYLDISACCHARIDE 4'-KINASE, MITOCHONDRIAL-RELATED"/>
    <property type="match status" value="1"/>
</dbReference>
<reference evidence="14 15" key="1">
    <citation type="submission" date="2014-07" db="EMBL/GenBank/DDBJ databases">
        <authorList>
            <person name="McCorrison J."/>
            <person name="Sanka R."/>
            <person name="Torralba M."/>
            <person name="Gillis M."/>
            <person name="Haft D.H."/>
            <person name="Methe B."/>
            <person name="Sutton G."/>
            <person name="Nelson K.E."/>
        </authorList>
    </citation>
    <scope>NUCLEOTIDE SEQUENCE [LARGE SCALE GENOMIC DNA]</scope>
    <source>
        <strain evidence="14 15">DNF00314</strain>
    </source>
</reference>
<dbReference type="NCBIfam" id="TIGR00682">
    <property type="entry name" value="lpxK"/>
    <property type="match status" value="1"/>
</dbReference>
<proteinExistence type="inferred from homology"/>
<dbReference type="GO" id="GO:0005886">
    <property type="term" value="C:plasma membrane"/>
    <property type="evidence" value="ECO:0007669"/>
    <property type="project" value="TreeGrafter"/>
</dbReference>
<keyword evidence="15" id="KW-1185">Reference proteome</keyword>
<dbReference type="AlphaFoldDB" id="A0A096BWQ4"/>
<keyword evidence="10 13" id="KW-0067">ATP-binding</keyword>
<evidence type="ECO:0000256" key="10">
    <source>
        <dbReference type="ARBA" id="ARBA00022840"/>
    </source>
</evidence>
<dbReference type="eggNOG" id="COG1663">
    <property type="taxonomic scope" value="Bacteria"/>
</dbReference>
<evidence type="ECO:0000256" key="9">
    <source>
        <dbReference type="ARBA" id="ARBA00022777"/>
    </source>
</evidence>
<keyword evidence="11 13" id="KW-0443">Lipid metabolism</keyword>
<name>A0A096BWQ4_9FIRM</name>
<dbReference type="RefSeq" id="WP_038152642.1">
    <property type="nucleotide sequence ID" value="NZ_JRNT01000016.1"/>
</dbReference>
<accession>A0A096BWQ4</accession>
<dbReference type="Proteomes" id="UP000029628">
    <property type="component" value="Unassembled WGS sequence"/>
</dbReference>
<keyword evidence="9 13" id="KW-0418">Kinase</keyword>
<comment type="similarity">
    <text evidence="13">Belongs to the LpxK family.</text>
</comment>
<dbReference type="GO" id="GO:0009245">
    <property type="term" value="P:lipid A biosynthetic process"/>
    <property type="evidence" value="ECO:0007669"/>
    <property type="project" value="UniProtKB-UniRule"/>
</dbReference>
<keyword evidence="6 13" id="KW-0441">Lipid A biosynthesis</keyword>
<evidence type="ECO:0000256" key="4">
    <source>
        <dbReference type="ARBA" id="ARBA00016436"/>
    </source>
</evidence>
<dbReference type="SUPFAM" id="SSF52540">
    <property type="entry name" value="P-loop containing nucleoside triphosphate hydrolases"/>
    <property type="match status" value="1"/>
</dbReference>
<dbReference type="InterPro" id="IPR027417">
    <property type="entry name" value="P-loop_NTPase"/>
</dbReference>
<keyword evidence="7 13" id="KW-0808">Transferase</keyword>
<dbReference type="PANTHER" id="PTHR42724">
    <property type="entry name" value="TETRAACYLDISACCHARIDE 4'-KINASE"/>
    <property type="match status" value="1"/>
</dbReference>
<dbReference type="GO" id="GO:0005524">
    <property type="term" value="F:ATP binding"/>
    <property type="evidence" value="ECO:0007669"/>
    <property type="project" value="UniProtKB-UniRule"/>
</dbReference>
<feature type="binding site" evidence="13">
    <location>
        <begin position="65"/>
        <end position="72"/>
    </location>
    <ligand>
        <name>ATP</name>
        <dbReference type="ChEBI" id="CHEBI:30616"/>
    </ligand>
</feature>
<evidence type="ECO:0000256" key="3">
    <source>
        <dbReference type="ARBA" id="ARBA00012071"/>
    </source>
</evidence>
<dbReference type="Pfam" id="PF02606">
    <property type="entry name" value="LpxK"/>
    <property type="match status" value="1"/>
</dbReference>
<evidence type="ECO:0000256" key="2">
    <source>
        <dbReference type="ARBA" id="ARBA00004870"/>
    </source>
</evidence>
<comment type="caution">
    <text evidence="14">The sequence shown here is derived from an EMBL/GenBank/DDBJ whole genome shotgun (WGS) entry which is preliminary data.</text>
</comment>
<organism evidence="14 15">
    <name type="scientific">Veillonella montpellierensis DNF00314</name>
    <dbReference type="NCBI Taxonomy" id="1401067"/>
    <lineage>
        <taxon>Bacteria</taxon>
        <taxon>Bacillati</taxon>
        <taxon>Bacillota</taxon>
        <taxon>Negativicutes</taxon>
        <taxon>Veillonellales</taxon>
        <taxon>Veillonellaceae</taxon>
        <taxon>Veillonella</taxon>
    </lineage>
</organism>
<dbReference type="UniPathway" id="UPA00359">
    <property type="reaction ID" value="UER00482"/>
</dbReference>
<comment type="function">
    <text evidence="1 13">Transfers the gamma-phosphate of ATP to the 4'-position of a tetraacyldisaccharide 1-phosphate intermediate (termed DS-1-P) to form tetraacyldisaccharide 1,4'-bis-phosphate (lipid IVA).</text>
</comment>
<dbReference type="EC" id="2.7.1.130" evidence="3 13"/>
<dbReference type="HAMAP" id="MF_00409">
    <property type="entry name" value="LpxK"/>
    <property type="match status" value="1"/>
</dbReference>
<evidence type="ECO:0000256" key="11">
    <source>
        <dbReference type="ARBA" id="ARBA00023098"/>
    </source>
</evidence>
<dbReference type="GO" id="GO:0009029">
    <property type="term" value="F:lipid-A 4'-kinase activity"/>
    <property type="evidence" value="ECO:0007669"/>
    <property type="project" value="UniProtKB-UniRule"/>
</dbReference>
<dbReference type="InterPro" id="IPR003758">
    <property type="entry name" value="LpxK"/>
</dbReference>
<evidence type="ECO:0000256" key="1">
    <source>
        <dbReference type="ARBA" id="ARBA00002274"/>
    </source>
</evidence>